<dbReference type="Proteomes" id="UP000028643">
    <property type="component" value="Unassembled WGS sequence"/>
</dbReference>
<reference evidence="1 2" key="1">
    <citation type="submission" date="2014-07" db="EMBL/GenBank/DDBJ databases">
        <title>Draft Genome Sequences of Environmental Pseudomonas syringae strains.</title>
        <authorList>
            <person name="Baltrus D.A."/>
            <person name="Berge O."/>
            <person name="Morris C."/>
        </authorList>
    </citation>
    <scope>NUCLEOTIDE SEQUENCE [LARGE SCALE GENOMIC DNA]</scope>
    <source>
        <strain evidence="1 2">CEB003</strain>
    </source>
</reference>
<protein>
    <submittedName>
        <fullName evidence="1">Uncharacterized protein</fullName>
    </submittedName>
</protein>
<name>A0A085V7U8_PSESX</name>
<organism evidence="1 2">
    <name type="scientific">Pseudomonas syringae</name>
    <dbReference type="NCBI Taxonomy" id="317"/>
    <lineage>
        <taxon>Bacteria</taxon>
        <taxon>Pseudomonadati</taxon>
        <taxon>Pseudomonadota</taxon>
        <taxon>Gammaproteobacteria</taxon>
        <taxon>Pseudomonadales</taxon>
        <taxon>Pseudomonadaceae</taxon>
        <taxon>Pseudomonas</taxon>
    </lineage>
</organism>
<proteinExistence type="predicted"/>
<dbReference type="PATRIC" id="fig|317.174.peg.2687"/>
<comment type="caution">
    <text evidence="1">The sequence shown here is derived from an EMBL/GenBank/DDBJ whole genome shotgun (WGS) entry which is preliminary data.</text>
</comment>
<sequence>MLKAEFVASIEEQINLASQRIQKSKSATFDDLAFGKLGFLLALRRVLNGVGSAEDLGLMDAVNDSLQALKLLDRNKSFLAGIK</sequence>
<accession>A0A085V7U8</accession>
<dbReference type="AlphaFoldDB" id="A0A085V7U8"/>
<dbReference type="EMBL" id="JPQT01000104">
    <property type="protein sequence ID" value="KFE51511.1"/>
    <property type="molecule type" value="Genomic_DNA"/>
</dbReference>
<dbReference type="RefSeq" id="WP_020293705.1">
    <property type="nucleotide sequence ID" value="NZ_JPQT01000104.1"/>
</dbReference>
<evidence type="ECO:0000313" key="1">
    <source>
        <dbReference type="EMBL" id="KFE51511.1"/>
    </source>
</evidence>
<evidence type="ECO:0000313" key="2">
    <source>
        <dbReference type="Proteomes" id="UP000028643"/>
    </source>
</evidence>
<gene>
    <name evidence="1" type="ORF">IV02_13085</name>
</gene>